<proteinExistence type="predicted"/>
<reference evidence="3" key="1">
    <citation type="submission" date="2017-09" db="EMBL/GenBank/DDBJ databases">
        <title>Depth-based differentiation of microbial function through sediment-hosted aquifers and enrichment of novel symbionts in the deep terrestrial subsurface.</title>
        <authorList>
            <person name="Probst A.J."/>
            <person name="Ladd B."/>
            <person name="Jarett J.K."/>
            <person name="Geller-Mcgrath D.E."/>
            <person name="Sieber C.M.K."/>
            <person name="Emerson J.B."/>
            <person name="Anantharaman K."/>
            <person name="Thomas B.C."/>
            <person name="Malmstrom R."/>
            <person name="Stieglmeier M."/>
            <person name="Klingl A."/>
            <person name="Woyke T."/>
            <person name="Ryan C.M."/>
            <person name="Banfield J.F."/>
        </authorList>
    </citation>
    <scope>NUCLEOTIDE SEQUENCE [LARGE SCALE GENOMIC DNA]</scope>
</reference>
<dbReference type="AlphaFoldDB" id="A0A2M7XCI5"/>
<feature type="region of interest" description="Disordered" evidence="1">
    <location>
        <begin position="48"/>
        <end position="74"/>
    </location>
</feature>
<gene>
    <name evidence="2" type="ORF">CO174_02620</name>
</gene>
<sequence>MSTPYTSNYSKNVQYGRFSFLLLEAAKRGNDQRVAESNSLSMRREILPLTREGNSDAREFDPAEPFPTPQLQRDEDVVEVSVAKL</sequence>
<dbReference type="Proteomes" id="UP000229385">
    <property type="component" value="Unassembled WGS sequence"/>
</dbReference>
<evidence type="ECO:0000256" key="1">
    <source>
        <dbReference type="SAM" id="MobiDB-lite"/>
    </source>
</evidence>
<accession>A0A2M7XCI5</accession>
<name>A0A2M7XCI5_9BACT</name>
<evidence type="ECO:0000313" key="2">
    <source>
        <dbReference type="EMBL" id="PJA45573.1"/>
    </source>
</evidence>
<evidence type="ECO:0000313" key="3">
    <source>
        <dbReference type="Proteomes" id="UP000229385"/>
    </source>
</evidence>
<comment type="caution">
    <text evidence="2">The sequence shown here is derived from an EMBL/GenBank/DDBJ whole genome shotgun (WGS) entry which is preliminary data.</text>
</comment>
<protein>
    <submittedName>
        <fullName evidence="2">Uncharacterized protein</fullName>
    </submittedName>
</protein>
<organism evidence="2 3">
    <name type="scientific">Candidatus Uhrbacteria bacterium CG_4_9_14_3_um_filter_50_9</name>
    <dbReference type="NCBI Taxonomy" id="1975035"/>
    <lineage>
        <taxon>Bacteria</taxon>
        <taxon>Candidatus Uhriibacteriota</taxon>
    </lineage>
</organism>
<dbReference type="EMBL" id="PFWU01000030">
    <property type="protein sequence ID" value="PJA45573.1"/>
    <property type="molecule type" value="Genomic_DNA"/>
</dbReference>